<dbReference type="InterPro" id="IPR050680">
    <property type="entry name" value="YpeA/RimI_acetyltransf"/>
</dbReference>
<dbReference type="PROSITE" id="PS51186">
    <property type="entry name" value="GNAT"/>
    <property type="match status" value="1"/>
</dbReference>
<name>A0A9N8E9K2_9STRA</name>
<evidence type="ECO:0000256" key="3">
    <source>
        <dbReference type="SAM" id="MobiDB-lite"/>
    </source>
</evidence>
<dbReference type="PANTHER" id="PTHR43420:SF47">
    <property type="entry name" value="N-ACETYLTRANSFERASE DOMAIN-CONTAINING PROTEIN"/>
    <property type="match status" value="1"/>
</dbReference>
<evidence type="ECO:0000313" key="6">
    <source>
        <dbReference type="Proteomes" id="UP001153069"/>
    </source>
</evidence>
<dbReference type="EMBL" id="CAICTM010000822">
    <property type="protein sequence ID" value="CAB9517022.1"/>
    <property type="molecule type" value="Genomic_DNA"/>
</dbReference>
<dbReference type="SUPFAM" id="SSF55729">
    <property type="entry name" value="Acyl-CoA N-acyltransferases (Nat)"/>
    <property type="match status" value="1"/>
</dbReference>
<proteinExistence type="predicted"/>
<feature type="compositionally biased region" description="Low complexity" evidence="3">
    <location>
        <begin position="280"/>
        <end position="294"/>
    </location>
</feature>
<organism evidence="5 6">
    <name type="scientific">Seminavis robusta</name>
    <dbReference type="NCBI Taxonomy" id="568900"/>
    <lineage>
        <taxon>Eukaryota</taxon>
        <taxon>Sar</taxon>
        <taxon>Stramenopiles</taxon>
        <taxon>Ochrophyta</taxon>
        <taxon>Bacillariophyta</taxon>
        <taxon>Bacillariophyceae</taxon>
        <taxon>Bacillariophycidae</taxon>
        <taxon>Naviculales</taxon>
        <taxon>Naviculaceae</taxon>
        <taxon>Seminavis</taxon>
    </lineage>
</organism>
<evidence type="ECO:0000313" key="5">
    <source>
        <dbReference type="EMBL" id="CAB9517022.1"/>
    </source>
</evidence>
<dbReference type="InterPro" id="IPR016181">
    <property type="entry name" value="Acyl_CoA_acyltransferase"/>
</dbReference>
<reference evidence="5" key="1">
    <citation type="submission" date="2020-06" db="EMBL/GenBank/DDBJ databases">
        <authorList>
            <consortium name="Plant Systems Biology data submission"/>
        </authorList>
    </citation>
    <scope>NUCLEOTIDE SEQUENCE</scope>
    <source>
        <strain evidence="5">D6</strain>
    </source>
</reference>
<comment type="caution">
    <text evidence="5">The sequence shown here is derived from an EMBL/GenBank/DDBJ whole genome shotgun (WGS) entry which is preliminary data.</text>
</comment>
<dbReference type="CDD" id="cd04301">
    <property type="entry name" value="NAT_SF"/>
    <property type="match status" value="1"/>
</dbReference>
<feature type="region of interest" description="Disordered" evidence="3">
    <location>
        <begin position="278"/>
        <end position="301"/>
    </location>
</feature>
<dbReference type="GO" id="GO:0016747">
    <property type="term" value="F:acyltransferase activity, transferring groups other than amino-acyl groups"/>
    <property type="evidence" value="ECO:0007669"/>
    <property type="project" value="InterPro"/>
</dbReference>
<protein>
    <submittedName>
        <fullName evidence="5">FR47-like protein</fullName>
    </submittedName>
</protein>
<accession>A0A9N8E9K2</accession>
<keyword evidence="6" id="KW-1185">Reference proteome</keyword>
<dbReference type="OrthoDB" id="249099at2759"/>
<dbReference type="AlphaFoldDB" id="A0A9N8E9K2"/>
<evidence type="ECO:0000259" key="4">
    <source>
        <dbReference type="PROSITE" id="PS51186"/>
    </source>
</evidence>
<dbReference type="Proteomes" id="UP001153069">
    <property type="component" value="Unassembled WGS sequence"/>
</dbReference>
<dbReference type="InterPro" id="IPR000182">
    <property type="entry name" value="GNAT_dom"/>
</dbReference>
<keyword evidence="2" id="KW-0012">Acyltransferase</keyword>
<keyword evidence="1" id="KW-0808">Transferase</keyword>
<feature type="domain" description="N-acetyltransferase" evidence="4">
    <location>
        <begin position="110"/>
        <end position="260"/>
    </location>
</feature>
<dbReference type="Pfam" id="PF00583">
    <property type="entry name" value="Acetyltransf_1"/>
    <property type="match status" value="1"/>
</dbReference>
<sequence length="301" mass="34323">MHRQRVSESLSALFFFCFFFCCNLPFVSSFGLLSRLTAGRTGRYTVQPWKNPKQQRGRQDDELRLVTDLFVDSFWRGKVGGGANELTESQNKTLQAQQYVEFKRRYSSSSTAPLASQLLLCKDTKQQNNIIGCAGVQVDAVTIFAEEEAPKQPLLLPLLAMILPDIIPAKPTGRWDTKMKYAPVMSNLVVSRNYRRQGIAEQLVAAVEEACQQDEWGYDECFLYVEQRNTPAVRLYQKLGYKTLWKDETAKTLLPTKTGNLESTSTTIVCMRKQLPPRVTNNNKKQTNNNNKNKMLPFLPF</sequence>
<gene>
    <name evidence="5" type="ORF">SEMRO_823_G207550.1</name>
</gene>
<dbReference type="PANTHER" id="PTHR43420">
    <property type="entry name" value="ACETYLTRANSFERASE"/>
    <property type="match status" value="1"/>
</dbReference>
<evidence type="ECO:0000256" key="2">
    <source>
        <dbReference type="ARBA" id="ARBA00023315"/>
    </source>
</evidence>
<dbReference type="Gene3D" id="3.40.630.30">
    <property type="match status" value="1"/>
</dbReference>
<evidence type="ECO:0000256" key="1">
    <source>
        <dbReference type="ARBA" id="ARBA00022679"/>
    </source>
</evidence>